<accession>A0A9P5XMU8</accession>
<dbReference type="InterPro" id="IPR013149">
    <property type="entry name" value="ADH-like_C"/>
</dbReference>
<keyword evidence="3 6" id="KW-0479">Metal-binding</keyword>
<evidence type="ECO:0000256" key="5">
    <source>
        <dbReference type="ARBA" id="ARBA00023002"/>
    </source>
</evidence>
<feature type="domain" description="Enoyl reductase (ER)" evidence="7">
    <location>
        <begin position="8"/>
        <end position="354"/>
    </location>
</feature>
<keyword evidence="4 6" id="KW-0862">Zinc</keyword>
<dbReference type="GO" id="GO:0005737">
    <property type="term" value="C:cytoplasm"/>
    <property type="evidence" value="ECO:0007669"/>
    <property type="project" value="TreeGrafter"/>
</dbReference>
<dbReference type="GO" id="GO:0008270">
    <property type="term" value="F:zinc ion binding"/>
    <property type="evidence" value="ECO:0007669"/>
    <property type="project" value="InterPro"/>
</dbReference>
<dbReference type="PANTHER" id="PTHR43161:SF23">
    <property type="entry name" value="(R,R)-BUTANEDIOL DEHYDROGENASE-RELATED"/>
    <property type="match status" value="1"/>
</dbReference>
<dbReference type="PROSITE" id="PS00059">
    <property type="entry name" value="ADH_ZINC"/>
    <property type="match status" value="1"/>
</dbReference>
<dbReference type="CDD" id="cd08233">
    <property type="entry name" value="butanediol_DH_like"/>
    <property type="match status" value="1"/>
</dbReference>
<dbReference type="GO" id="GO:0000721">
    <property type="term" value="F:(R,R)-butanediol dehydrogenase activity"/>
    <property type="evidence" value="ECO:0007669"/>
    <property type="project" value="TreeGrafter"/>
</dbReference>
<dbReference type="Pfam" id="PF00107">
    <property type="entry name" value="ADH_zinc_N"/>
    <property type="match status" value="1"/>
</dbReference>
<evidence type="ECO:0000256" key="2">
    <source>
        <dbReference type="ARBA" id="ARBA00008072"/>
    </source>
</evidence>
<comment type="caution">
    <text evidence="8">The sequence shown here is derived from an EMBL/GenBank/DDBJ whole genome shotgun (WGS) entry which is preliminary data.</text>
</comment>
<evidence type="ECO:0000256" key="3">
    <source>
        <dbReference type="ARBA" id="ARBA00022723"/>
    </source>
</evidence>
<dbReference type="EMBL" id="MU151062">
    <property type="protein sequence ID" value="KAF9453404.1"/>
    <property type="molecule type" value="Genomic_DNA"/>
</dbReference>
<dbReference type="AlphaFoldDB" id="A0A9P5XMU8"/>
<dbReference type="InterPro" id="IPR013154">
    <property type="entry name" value="ADH-like_N"/>
</dbReference>
<evidence type="ECO:0000313" key="9">
    <source>
        <dbReference type="Proteomes" id="UP000807342"/>
    </source>
</evidence>
<dbReference type="PANTHER" id="PTHR43161">
    <property type="entry name" value="SORBITOL DEHYDROGENASE"/>
    <property type="match status" value="1"/>
</dbReference>
<dbReference type="InterPro" id="IPR002328">
    <property type="entry name" value="ADH_Zn_CS"/>
</dbReference>
<name>A0A9P5XMU8_9AGAR</name>
<sequence length="356" mass="37921">MKAGRYYGPGDIRVDDIPNPVPKSGQVKVKVAWNGICGSDLHAYLTNVPVYASKEPHRVTGETVPVTLGHEFSGTIVDVGPEVDATKWAPGMDVVIEPIFGCSKGDCFPCSNGTRNICPHIGFIGISGWGGGLAEYITVDLQYVHILPKGVPLDVGACIEPLAVAYHAVKRSGFTPGQTVLIIGAGPIGLFLLKVLRSIDPSGTIIVSEPAVIRREFALEHGATQVIDPKAEQVPAAVKRTVAPGVHLAFDAAGIQASLDACLGSLRQRGTYVNVAIWEATATLDVNVILGKELNFTSTLGYDRVHPEVIALLAMGKITGIEKLITKRISLNDVVEGGFKCLLNEKEKHVKILVKP</sequence>
<evidence type="ECO:0000256" key="1">
    <source>
        <dbReference type="ARBA" id="ARBA00001947"/>
    </source>
</evidence>
<dbReference type="OrthoDB" id="3941538at2759"/>
<comment type="cofactor">
    <cofactor evidence="1 6">
        <name>Zn(2+)</name>
        <dbReference type="ChEBI" id="CHEBI:29105"/>
    </cofactor>
</comment>
<evidence type="ECO:0000313" key="8">
    <source>
        <dbReference type="EMBL" id="KAF9453404.1"/>
    </source>
</evidence>
<evidence type="ECO:0000256" key="4">
    <source>
        <dbReference type="ARBA" id="ARBA00022833"/>
    </source>
</evidence>
<dbReference type="InterPro" id="IPR020843">
    <property type="entry name" value="ER"/>
</dbReference>
<keyword evidence="5" id="KW-0560">Oxidoreductase</keyword>
<dbReference type="Gene3D" id="3.90.180.10">
    <property type="entry name" value="Medium-chain alcohol dehydrogenases, catalytic domain"/>
    <property type="match status" value="1"/>
</dbReference>
<dbReference type="SUPFAM" id="SSF50129">
    <property type="entry name" value="GroES-like"/>
    <property type="match status" value="1"/>
</dbReference>
<dbReference type="GO" id="GO:0034079">
    <property type="term" value="P:butanediol biosynthetic process"/>
    <property type="evidence" value="ECO:0007669"/>
    <property type="project" value="TreeGrafter"/>
</dbReference>
<dbReference type="InterPro" id="IPR011032">
    <property type="entry name" value="GroES-like_sf"/>
</dbReference>
<protein>
    <submittedName>
        <fullName evidence="8">2,3-butanediol dehydrogenase</fullName>
    </submittedName>
</protein>
<evidence type="ECO:0000256" key="6">
    <source>
        <dbReference type="RuleBase" id="RU361277"/>
    </source>
</evidence>
<gene>
    <name evidence="8" type="ORF">P691DRAFT_695135</name>
</gene>
<dbReference type="InterPro" id="IPR036291">
    <property type="entry name" value="NAD(P)-bd_dom_sf"/>
</dbReference>
<reference evidence="8" key="1">
    <citation type="submission" date="2020-11" db="EMBL/GenBank/DDBJ databases">
        <authorList>
            <consortium name="DOE Joint Genome Institute"/>
            <person name="Ahrendt S."/>
            <person name="Riley R."/>
            <person name="Andreopoulos W."/>
            <person name="Labutti K."/>
            <person name="Pangilinan J."/>
            <person name="Ruiz-Duenas F.J."/>
            <person name="Barrasa J.M."/>
            <person name="Sanchez-Garcia M."/>
            <person name="Camarero S."/>
            <person name="Miyauchi S."/>
            <person name="Serrano A."/>
            <person name="Linde D."/>
            <person name="Babiker R."/>
            <person name="Drula E."/>
            <person name="Ayuso-Fernandez I."/>
            <person name="Pacheco R."/>
            <person name="Padilla G."/>
            <person name="Ferreira P."/>
            <person name="Barriuso J."/>
            <person name="Kellner H."/>
            <person name="Castanera R."/>
            <person name="Alfaro M."/>
            <person name="Ramirez L."/>
            <person name="Pisabarro A.G."/>
            <person name="Kuo A."/>
            <person name="Tritt A."/>
            <person name="Lipzen A."/>
            <person name="He G."/>
            <person name="Yan M."/>
            <person name="Ng V."/>
            <person name="Cullen D."/>
            <person name="Martin F."/>
            <person name="Rosso M.-N."/>
            <person name="Henrissat B."/>
            <person name="Hibbett D."/>
            <person name="Martinez A.T."/>
            <person name="Grigoriev I.V."/>
        </authorList>
    </citation>
    <scope>NUCLEOTIDE SEQUENCE</scope>
    <source>
        <strain evidence="8">MF-IS2</strain>
    </source>
</reference>
<comment type="similarity">
    <text evidence="2 6">Belongs to the zinc-containing alcohol dehydrogenase family.</text>
</comment>
<dbReference type="Gene3D" id="3.40.50.720">
    <property type="entry name" value="NAD(P)-binding Rossmann-like Domain"/>
    <property type="match status" value="1"/>
</dbReference>
<evidence type="ECO:0000259" key="7">
    <source>
        <dbReference type="SMART" id="SM00829"/>
    </source>
</evidence>
<dbReference type="Pfam" id="PF08240">
    <property type="entry name" value="ADH_N"/>
    <property type="match status" value="1"/>
</dbReference>
<proteinExistence type="inferred from homology"/>
<dbReference type="SUPFAM" id="SSF51735">
    <property type="entry name" value="NAD(P)-binding Rossmann-fold domains"/>
    <property type="match status" value="1"/>
</dbReference>
<dbReference type="SMART" id="SM00829">
    <property type="entry name" value="PKS_ER"/>
    <property type="match status" value="1"/>
</dbReference>
<keyword evidence="9" id="KW-1185">Reference proteome</keyword>
<organism evidence="8 9">
    <name type="scientific">Macrolepiota fuliginosa MF-IS2</name>
    <dbReference type="NCBI Taxonomy" id="1400762"/>
    <lineage>
        <taxon>Eukaryota</taxon>
        <taxon>Fungi</taxon>
        <taxon>Dikarya</taxon>
        <taxon>Basidiomycota</taxon>
        <taxon>Agaricomycotina</taxon>
        <taxon>Agaricomycetes</taxon>
        <taxon>Agaricomycetidae</taxon>
        <taxon>Agaricales</taxon>
        <taxon>Agaricineae</taxon>
        <taxon>Agaricaceae</taxon>
        <taxon>Macrolepiota</taxon>
    </lineage>
</organism>
<dbReference type="Proteomes" id="UP000807342">
    <property type="component" value="Unassembled WGS sequence"/>
</dbReference>